<accession>A0A2R6WW34</accession>
<keyword evidence="4" id="KW-1185">Reference proteome</keyword>
<proteinExistence type="predicted"/>
<dbReference type="PANTHER" id="PTHR15316:SF1">
    <property type="entry name" value="SPLICING FACTOR 3A SUBUNIT 1"/>
    <property type="match status" value="1"/>
</dbReference>
<dbReference type="SMART" id="SM00648">
    <property type="entry name" value="SWAP"/>
    <property type="match status" value="1"/>
</dbReference>
<feature type="domain" description="SURP motif" evidence="2">
    <location>
        <begin position="122"/>
        <end position="164"/>
    </location>
</feature>
<dbReference type="GO" id="GO:0045292">
    <property type="term" value="P:mRNA cis splicing, via spliceosome"/>
    <property type="evidence" value="ECO:0007669"/>
    <property type="project" value="InterPro"/>
</dbReference>
<dbReference type="Gene3D" id="1.10.10.790">
    <property type="entry name" value="Surp module"/>
    <property type="match status" value="1"/>
</dbReference>
<sequence>MDETACFMSVLLLFLIRRRAALSPSILPALAFSRVESNSDLRSVMPRRESLAPIELKQSQAVPRRQSLVPKAVKKTPVVRQSGNSADSPVRAPVRAVASSAAITTPTRPAADVEPPAEIRCIVDKTAQFVAQNGLEFEQKILSNEKRNPKFNFLKSKDAYHSYYQRRILEFIDQGPSPQVEIDQVVDTHVVGE</sequence>
<name>A0A2R6WW34_MARPO</name>
<reference evidence="4" key="1">
    <citation type="journal article" date="2017" name="Cell">
        <title>Insights into land plant evolution garnered from the Marchantia polymorpha genome.</title>
        <authorList>
            <person name="Bowman J.L."/>
            <person name="Kohchi T."/>
            <person name="Yamato K.T."/>
            <person name="Jenkins J."/>
            <person name="Shu S."/>
            <person name="Ishizaki K."/>
            <person name="Yamaoka S."/>
            <person name="Nishihama R."/>
            <person name="Nakamura Y."/>
            <person name="Berger F."/>
            <person name="Adam C."/>
            <person name="Aki S.S."/>
            <person name="Althoff F."/>
            <person name="Araki T."/>
            <person name="Arteaga-Vazquez M.A."/>
            <person name="Balasubrmanian S."/>
            <person name="Barry K."/>
            <person name="Bauer D."/>
            <person name="Boehm C.R."/>
            <person name="Briginshaw L."/>
            <person name="Caballero-Perez J."/>
            <person name="Catarino B."/>
            <person name="Chen F."/>
            <person name="Chiyoda S."/>
            <person name="Chovatia M."/>
            <person name="Davies K.M."/>
            <person name="Delmans M."/>
            <person name="Demura T."/>
            <person name="Dierschke T."/>
            <person name="Dolan L."/>
            <person name="Dorantes-Acosta A.E."/>
            <person name="Eklund D.M."/>
            <person name="Florent S.N."/>
            <person name="Flores-Sandoval E."/>
            <person name="Fujiyama A."/>
            <person name="Fukuzawa H."/>
            <person name="Galik B."/>
            <person name="Grimanelli D."/>
            <person name="Grimwood J."/>
            <person name="Grossniklaus U."/>
            <person name="Hamada T."/>
            <person name="Haseloff J."/>
            <person name="Hetherington A.J."/>
            <person name="Higo A."/>
            <person name="Hirakawa Y."/>
            <person name="Hundley H.N."/>
            <person name="Ikeda Y."/>
            <person name="Inoue K."/>
            <person name="Inoue S.I."/>
            <person name="Ishida S."/>
            <person name="Jia Q."/>
            <person name="Kakita M."/>
            <person name="Kanazawa T."/>
            <person name="Kawai Y."/>
            <person name="Kawashima T."/>
            <person name="Kennedy M."/>
            <person name="Kinose K."/>
            <person name="Kinoshita T."/>
            <person name="Kohara Y."/>
            <person name="Koide E."/>
            <person name="Komatsu K."/>
            <person name="Kopischke S."/>
            <person name="Kubo M."/>
            <person name="Kyozuka J."/>
            <person name="Lagercrantz U."/>
            <person name="Lin S.S."/>
            <person name="Lindquist E."/>
            <person name="Lipzen A.M."/>
            <person name="Lu C.W."/>
            <person name="De Luna E."/>
            <person name="Martienssen R.A."/>
            <person name="Minamino N."/>
            <person name="Mizutani M."/>
            <person name="Mizutani M."/>
            <person name="Mochizuki N."/>
            <person name="Monte I."/>
            <person name="Mosher R."/>
            <person name="Nagasaki H."/>
            <person name="Nakagami H."/>
            <person name="Naramoto S."/>
            <person name="Nishitani K."/>
            <person name="Ohtani M."/>
            <person name="Okamoto T."/>
            <person name="Okumura M."/>
            <person name="Phillips J."/>
            <person name="Pollak B."/>
            <person name="Reinders A."/>
            <person name="Rovekamp M."/>
            <person name="Sano R."/>
            <person name="Sawa S."/>
            <person name="Schmid M.W."/>
            <person name="Shirakawa M."/>
            <person name="Solano R."/>
            <person name="Spunde A."/>
            <person name="Suetsugu N."/>
            <person name="Sugano S."/>
            <person name="Sugiyama A."/>
            <person name="Sun R."/>
            <person name="Suzuki Y."/>
            <person name="Takenaka M."/>
            <person name="Takezawa D."/>
            <person name="Tomogane H."/>
            <person name="Tsuzuki M."/>
            <person name="Ueda T."/>
            <person name="Umeda M."/>
            <person name="Ward J.M."/>
            <person name="Watanabe Y."/>
            <person name="Yazaki K."/>
            <person name="Yokoyama R."/>
            <person name="Yoshitake Y."/>
            <person name="Yotsui I."/>
            <person name="Zachgo S."/>
            <person name="Schmutz J."/>
        </authorList>
    </citation>
    <scope>NUCLEOTIDE SEQUENCE [LARGE SCALE GENOMIC DNA]</scope>
    <source>
        <strain evidence="4">Tak-1</strain>
    </source>
</reference>
<evidence type="ECO:0000313" key="3">
    <source>
        <dbReference type="EMBL" id="PTQ38065.1"/>
    </source>
</evidence>
<evidence type="ECO:0000313" key="4">
    <source>
        <dbReference type="Proteomes" id="UP000244005"/>
    </source>
</evidence>
<dbReference type="InterPro" id="IPR000061">
    <property type="entry name" value="Surp"/>
</dbReference>
<dbReference type="EMBL" id="KZ772725">
    <property type="protein sequence ID" value="PTQ38065.1"/>
    <property type="molecule type" value="Genomic_DNA"/>
</dbReference>
<dbReference type="AlphaFoldDB" id="A0A2R6WW34"/>
<keyword evidence="1" id="KW-0732">Signal</keyword>
<evidence type="ECO:0000259" key="2">
    <source>
        <dbReference type="PROSITE" id="PS50128"/>
    </source>
</evidence>
<dbReference type="PROSITE" id="PS50128">
    <property type="entry name" value="SURP"/>
    <property type="match status" value="1"/>
</dbReference>
<feature type="chain" id="PRO_5015331369" description="SURP motif domain-containing protein" evidence="1">
    <location>
        <begin position="22"/>
        <end position="193"/>
    </location>
</feature>
<dbReference type="Proteomes" id="UP000244005">
    <property type="component" value="Unassembled WGS sequence"/>
</dbReference>
<protein>
    <recommendedName>
        <fullName evidence="2">SURP motif domain-containing protein</fullName>
    </recommendedName>
</protein>
<evidence type="ECO:0000256" key="1">
    <source>
        <dbReference type="SAM" id="SignalP"/>
    </source>
</evidence>
<gene>
    <name evidence="3" type="ORF">MARPO_0053s0014</name>
</gene>
<dbReference type="Pfam" id="PF01805">
    <property type="entry name" value="Surp"/>
    <property type="match status" value="1"/>
</dbReference>
<organism evidence="3 4">
    <name type="scientific">Marchantia polymorpha</name>
    <name type="common">Common liverwort</name>
    <name type="synonym">Marchantia aquatica</name>
    <dbReference type="NCBI Taxonomy" id="3197"/>
    <lineage>
        <taxon>Eukaryota</taxon>
        <taxon>Viridiplantae</taxon>
        <taxon>Streptophyta</taxon>
        <taxon>Embryophyta</taxon>
        <taxon>Marchantiophyta</taxon>
        <taxon>Marchantiopsida</taxon>
        <taxon>Marchantiidae</taxon>
        <taxon>Marchantiales</taxon>
        <taxon>Marchantiaceae</taxon>
        <taxon>Marchantia</taxon>
    </lineage>
</organism>
<dbReference type="SUPFAM" id="SSF109905">
    <property type="entry name" value="Surp module (SWAP domain)"/>
    <property type="match status" value="1"/>
</dbReference>
<dbReference type="GO" id="GO:0003723">
    <property type="term" value="F:RNA binding"/>
    <property type="evidence" value="ECO:0007669"/>
    <property type="project" value="InterPro"/>
</dbReference>
<feature type="signal peptide" evidence="1">
    <location>
        <begin position="1"/>
        <end position="21"/>
    </location>
</feature>
<dbReference type="InterPro" id="IPR045146">
    <property type="entry name" value="SF3A1"/>
</dbReference>
<dbReference type="InterPro" id="IPR035967">
    <property type="entry name" value="SWAP/Surp_sf"/>
</dbReference>
<dbReference type="PANTHER" id="PTHR15316">
    <property type="entry name" value="SPLICEOSOME ASSOCIATED PROTEIN 114/SWAP SPLICING FACTOR-RELATED"/>
    <property type="match status" value="1"/>
</dbReference>
<dbReference type="FunFam" id="1.10.10.790:FF:000002">
    <property type="entry name" value="Splicing factor 3A subunit 1"/>
    <property type="match status" value="1"/>
</dbReference>
<dbReference type="Gramene" id="Mp6g06990.1">
    <property type="protein sequence ID" value="Mp6g06990.1.cds"/>
    <property type="gene ID" value="Mp6g06990"/>
</dbReference>
<dbReference type="OrthoDB" id="447637at2759"/>